<feature type="domain" description="Phytase-like" evidence="2">
    <location>
        <begin position="139"/>
        <end position="461"/>
    </location>
</feature>
<keyword evidence="1" id="KW-0732">Signal</keyword>
<dbReference type="InterPro" id="IPR027372">
    <property type="entry name" value="Phytase-like_dom"/>
</dbReference>
<evidence type="ECO:0000313" key="3">
    <source>
        <dbReference type="EMBL" id="MDP0399817.1"/>
    </source>
</evidence>
<sequence length="512" mass="53483">MPDRRLIVTPLAAALMGATLVVVSAGCSSGKGDDDAAKLDLSTAVNTPLTISAEQLAKLGAGGAVVGVAPSQNGTVEAAKGGALVFKPNAGFKGSVELKATVSPAVQLFSSNIPPLATVGGVSVDASGYGSSWVPVPGAQNEFFGLTDRGPNVDGPDKDQKIAVTPEFNPQIGRFKLEEGVAKLQSVITLKGPDGRPLNGRTDTAAPTGEKILDLDGREIPPSDHGIDSEGLVAMPDGSFWVSDEYGPFLIHFDSNGQELERLAPGRGLPEVLKNRTPNQGMEGLTLTPDGSRLVGIMQSALNVPGLSGNAKDVPATRIVTIDLKTKATQQFVYLLDNPKDTKKAVSEITAISNTEFLVDERDNKLAPKANKTIYKINLDGATPLGDQNPETIVGVSSTADAESALKGAGITPVKKSVALELTRMLDKLNPEGKFFGHDKVEGLTSTDGGKTLYIANDSDFGLAGIAGPKTPFQLKQKTLANGLQDSLEVLRVDTTRVDEPTVTRTITVNVS</sequence>
<organism evidence="3 4">
    <name type="scientific">Tsukamurella strandjordii</name>
    <dbReference type="NCBI Taxonomy" id="147577"/>
    <lineage>
        <taxon>Bacteria</taxon>
        <taxon>Bacillati</taxon>
        <taxon>Actinomycetota</taxon>
        <taxon>Actinomycetes</taxon>
        <taxon>Mycobacteriales</taxon>
        <taxon>Tsukamurellaceae</taxon>
        <taxon>Tsukamurella</taxon>
    </lineage>
</organism>
<accession>A0AA90SN11</accession>
<dbReference type="EMBL" id="JAUTIX010000007">
    <property type="protein sequence ID" value="MDP0399817.1"/>
    <property type="molecule type" value="Genomic_DNA"/>
</dbReference>
<dbReference type="SUPFAM" id="SSF63829">
    <property type="entry name" value="Calcium-dependent phosphotriesterase"/>
    <property type="match status" value="1"/>
</dbReference>
<dbReference type="Pfam" id="PF13449">
    <property type="entry name" value="Phytase-like"/>
    <property type="match status" value="1"/>
</dbReference>
<keyword evidence="4" id="KW-1185">Reference proteome</keyword>
<gene>
    <name evidence="3" type="ORF">Q7X28_18010</name>
</gene>
<dbReference type="AlphaFoldDB" id="A0AA90SN11"/>
<dbReference type="Proteomes" id="UP001178281">
    <property type="component" value="Unassembled WGS sequence"/>
</dbReference>
<comment type="caution">
    <text evidence="3">The sequence shown here is derived from an EMBL/GenBank/DDBJ whole genome shotgun (WGS) entry which is preliminary data.</text>
</comment>
<protein>
    <submittedName>
        <fullName evidence="3">Esterase-like activity of phytase family protein</fullName>
    </submittedName>
</protein>
<reference evidence="3" key="1">
    <citation type="submission" date="2023-08" db="EMBL/GenBank/DDBJ databases">
        <title>The draft genome of Tsukamurella strandjordii strain 050030.</title>
        <authorList>
            <person name="Zhao F."/>
            <person name="Feng Y."/>
            <person name="Zong Z."/>
        </authorList>
    </citation>
    <scope>NUCLEOTIDE SEQUENCE</scope>
    <source>
        <strain evidence="3">050030</strain>
    </source>
</reference>
<feature type="signal peptide" evidence="1">
    <location>
        <begin position="1"/>
        <end position="24"/>
    </location>
</feature>
<dbReference type="RefSeq" id="WP_220657357.1">
    <property type="nucleotide sequence ID" value="NZ_CBCSFC010000005.1"/>
</dbReference>
<evidence type="ECO:0000259" key="2">
    <source>
        <dbReference type="Pfam" id="PF13449"/>
    </source>
</evidence>
<dbReference type="PROSITE" id="PS51257">
    <property type="entry name" value="PROKAR_LIPOPROTEIN"/>
    <property type="match status" value="1"/>
</dbReference>
<name>A0AA90SN11_9ACTN</name>
<dbReference type="PANTHER" id="PTHR37957:SF1">
    <property type="entry name" value="PHYTASE-LIKE DOMAIN-CONTAINING PROTEIN"/>
    <property type="match status" value="1"/>
</dbReference>
<dbReference type="PANTHER" id="PTHR37957">
    <property type="entry name" value="BLR7070 PROTEIN"/>
    <property type="match status" value="1"/>
</dbReference>
<evidence type="ECO:0000313" key="4">
    <source>
        <dbReference type="Proteomes" id="UP001178281"/>
    </source>
</evidence>
<feature type="chain" id="PRO_5041670028" evidence="1">
    <location>
        <begin position="25"/>
        <end position="512"/>
    </location>
</feature>
<proteinExistence type="predicted"/>
<evidence type="ECO:0000256" key="1">
    <source>
        <dbReference type="SAM" id="SignalP"/>
    </source>
</evidence>